<name>A0A8C0LCZ3_CANLU</name>
<dbReference type="AlphaFoldDB" id="A0A8C0LCZ3"/>
<keyword evidence="3" id="KW-1185">Reference proteome</keyword>
<protein>
    <submittedName>
        <fullName evidence="2">Uncharacterized protein</fullName>
    </submittedName>
</protein>
<evidence type="ECO:0000256" key="1">
    <source>
        <dbReference type="SAM" id="MobiDB-lite"/>
    </source>
</evidence>
<evidence type="ECO:0000313" key="3">
    <source>
        <dbReference type="Proteomes" id="UP000694391"/>
    </source>
</evidence>
<evidence type="ECO:0000313" key="2">
    <source>
        <dbReference type="Ensembl" id="ENSCAFP00020028769.1"/>
    </source>
</evidence>
<feature type="compositionally biased region" description="Polar residues" evidence="1">
    <location>
        <begin position="49"/>
        <end position="58"/>
    </location>
</feature>
<dbReference type="Proteomes" id="UP000694391">
    <property type="component" value="Unplaced"/>
</dbReference>
<dbReference type="Ensembl" id="ENSCAFT00020033199.1">
    <property type="protein sequence ID" value="ENSCAFP00020028769.1"/>
    <property type="gene ID" value="ENSCAFG00020022528.1"/>
</dbReference>
<dbReference type="GeneTree" id="ENSGT00950000186446"/>
<accession>A0A8C0LCZ3</accession>
<reference evidence="2" key="1">
    <citation type="submission" date="2025-08" db="UniProtKB">
        <authorList>
            <consortium name="Ensembl"/>
        </authorList>
    </citation>
    <scope>IDENTIFICATION</scope>
</reference>
<reference evidence="2" key="2">
    <citation type="submission" date="2025-09" db="UniProtKB">
        <authorList>
            <consortium name="Ensembl"/>
        </authorList>
    </citation>
    <scope>IDENTIFICATION</scope>
</reference>
<organism evidence="2 3">
    <name type="scientific">Canis lupus dingo</name>
    <name type="common">dingo</name>
    <dbReference type="NCBI Taxonomy" id="286419"/>
    <lineage>
        <taxon>Eukaryota</taxon>
        <taxon>Metazoa</taxon>
        <taxon>Chordata</taxon>
        <taxon>Craniata</taxon>
        <taxon>Vertebrata</taxon>
        <taxon>Euteleostomi</taxon>
        <taxon>Mammalia</taxon>
        <taxon>Eutheria</taxon>
        <taxon>Laurasiatheria</taxon>
        <taxon>Carnivora</taxon>
        <taxon>Caniformia</taxon>
        <taxon>Canidae</taxon>
        <taxon>Canis</taxon>
    </lineage>
</organism>
<proteinExistence type="predicted"/>
<sequence length="65" mass="7108">MRKKNKQSVRDVRDIFGVSESPPSDPCDSHTAQLDGTQEEKELPGVIKTSGSLVSYSRKTGGKDE</sequence>
<feature type="region of interest" description="Disordered" evidence="1">
    <location>
        <begin position="1"/>
        <end position="65"/>
    </location>
</feature>